<feature type="compositionally biased region" description="Polar residues" evidence="34">
    <location>
        <begin position="1074"/>
        <end position="1090"/>
    </location>
</feature>
<evidence type="ECO:0000256" key="1">
    <source>
        <dbReference type="ARBA" id="ARBA00000900"/>
    </source>
</evidence>
<keyword evidence="9" id="KW-0444">Lipid biosynthesis</keyword>
<evidence type="ECO:0000256" key="17">
    <source>
        <dbReference type="ARBA" id="ARBA00022832"/>
    </source>
</evidence>
<dbReference type="InterPro" id="IPR018957">
    <property type="entry name" value="Znf_C3HC4_RING-type"/>
</dbReference>
<evidence type="ECO:0000256" key="30">
    <source>
        <dbReference type="ARBA" id="ARBA00023306"/>
    </source>
</evidence>
<keyword evidence="20" id="KW-0007">Acetylation</keyword>
<reference evidence="37" key="2">
    <citation type="submission" date="2020-05" db="UniProtKB">
        <authorList>
            <consortium name="Ensembl"/>
        </authorList>
    </citation>
    <scope>IDENTIFICATION</scope>
</reference>
<dbReference type="Ensembl" id="ENSXETT00000064158">
    <property type="protein sequence ID" value="ENSXETP00000063009"/>
    <property type="gene ID" value="ENSXETG00000024564"/>
</dbReference>
<feature type="region of interest" description="Disordered" evidence="34">
    <location>
        <begin position="1358"/>
        <end position="1384"/>
    </location>
</feature>
<keyword evidence="12" id="KW-0479">Metal-binding</keyword>
<evidence type="ECO:0000256" key="9">
    <source>
        <dbReference type="ARBA" id="ARBA00022516"/>
    </source>
</evidence>
<feature type="compositionally biased region" description="Polar residues" evidence="34">
    <location>
        <begin position="849"/>
        <end position="861"/>
    </location>
</feature>
<evidence type="ECO:0000256" key="15">
    <source>
        <dbReference type="ARBA" id="ARBA00022771"/>
    </source>
</evidence>
<keyword evidence="6" id="KW-0158">Chromosome</keyword>
<dbReference type="GO" id="GO:0043009">
    <property type="term" value="P:chordate embryonic development"/>
    <property type="evidence" value="ECO:0000318"/>
    <property type="project" value="GO_Central"/>
</dbReference>
<dbReference type="GO" id="GO:0070013">
    <property type="term" value="C:intracellular organelle lumen"/>
    <property type="evidence" value="ECO:0007669"/>
    <property type="project" value="UniProtKB-ARBA"/>
</dbReference>
<evidence type="ECO:0000256" key="20">
    <source>
        <dbReference type="ARBA" id="ARBA00022990"/>
    </source>
</evidence>
<dbReference type="SMART" id="SM00184">
    <property type="entry name" value="RING"/>
    <property type="match status" value="1"/>
</dbReference>
<reference evidence="39" key="3">
    <citation type="submission" date="2025-04" db="UniProtKB">
        <authorList>
            <consortium name="RefSeq"/>
        </authorList>
    </citation>
    <scope>IDENTIFICATION</scope>
    <source>
        <strain evidence="39">Nigerian</strain>
        <tissue evidence="39">Liver and blood</tissue>
    </source>
</reference>
<dbReference type="PROSITE" id="PS50089">
    <property type="entry name" value="ZF_RING_2"/>
    <property type="match status" value="1"/>
</dbReference>
<dbReference type="FunFam" id="3.40.50.10190:FF:000025">
    <property type="entry name" value="Breast cancer type 1 susceptibility protein homolog"/>
    <property type="match status" value="1"/>
</dbReference>
<feature type="compositionally biased region" description="Basic and acidic residues" evidence="34">
    <location>
        <begin position="1011"/>
        <end position="1020"/>
    </location>
</feature>
<dbReference type="Bgee" id="ENSXETG00000024564">
    <property type="expression patterns" value="Expressed in ovary and 8 other cell types or tissues"/>
</dbReference>
<dbReference type="Gene3D" id="3.40.50.10190">
    <property type="entry name" value="BRCT domain"/>
    <property type="match status" value="2"/>
</dbReference>
<feature type="region of interest" description="Disordered" evidence="34">
    <location>
        <begin position="995"/>
        <end position="1030"/>
    </location>
</feature>
<evidence type="ECO:0000256" key="33">
    <source>
        <dbReference type="SAM" id="Coils"/>
    </source>
</evidence>
<keyword evidence="8" id="KW-1017">Isopeptide bond</keyword>
<protein>
    <recommendedName>
        <fullName evidence="5">RING-type E3 ubiquitin transferase</fullName>
        <ecNumber evidence="5">2.3.2.27</ecNumber>
    </recommendedName>
    <alternativeName>
        <fullName evidence="31">RING-type E3 ubiquitin transferase BRCA1</fullName>
    </alternativeName>
</protein>
<feature type="region of interest" description="Disordered" evidence="34">
    <location>
        <begin position="1074"/>
        <end position="1104"/>
    </location>
</feature>
<evidence type="ECO:0000313" key="38">
    <source>
        <dbReference type="Proteomes" id="UP000008143"/>
    </source>
</evidence>
<comment type="subcellular location">
    <subcellularLocation>
        <location evidence="3">Chromosome</location>
    </subcellularLocation>
    <subcellularLocation>
        <location evidence="4">Cytoplasm</location>
    </subcellularLocation>
    <subcellularLocation>
        <location evidence="2">Nucleus</location>
    </subcellularLocation>
</comment>
<evidence type="ECO:0000256" key="12">
    <source>
        <dbReference type="ARBA" id="ARBA00022723"/>
    </source>
</evidence>
<feature type="coiled-coil region" evidence="33">
    <location>
        <begin position="1214"/>
        <end position="1241"/>
    </location>
</feature>
<evidence type="ECO:0000256" key="28">
    <source>
        <dbReference type="ARBA" id="ARBA00023204"/>
    </source>
</evidence>
<dbReference type="GO" id="GO:0003677">
    <property type="term" value="F:DNA binding"/>
    <property type="evidence" value="ECO:0007669"/>
    <property type="project" value="UniProtKB-KW"/>
</dbReference>
<evidence type="ECO:0000256" key="19">
    <source>
        <dbReference type="ARBA" id="ARBA00022843"/>
    </source>
</evidence>
<keyword evidence="28" id="KW-0234">DNA repair</keyword>
<dbReference type="GO" id="GO:0005694">
    <property type="term" value="C:chromosome"/>
    <property type="evidence" value="ECO:0007669"/>
    <property type="project" value="UniProtKB-SubCell"/>
</dbReference>
<dbReference type="SMART" id="SM00292">
    <property type="entry name" value="BRCT"/>
    <property type="match status" value="2"/>
</dbReference>
<organism evidence="37">
    <name type="scientific">Xenopus tropicalis</name>
    <name type="common">Western clawed frog</name>
    <name type="synonym">Silurana tropicalis</name>
    <dbReference type="NCBI Taxonomy" id="8364"/>
    <lineage>
        <taxon>Eukaryota</taxon>
        <taxon>Metazoa</taxon>
        <taxon>Chordata</taxon>
        <taxon>Craniata</taxon>
        <taxon>Vertebrata</taxon>
        <taxon>Euteleostomi</taxon>
        <taxon>Amphibia</taxon>
        <taxon>Batrachia</taxon>
        <taxon>Anura</taxon>
        <taxon>Pipoidea</taxon>
        <taxon>Pipidae</taxon>
        <taxon>Xenopodinae</taxon>
        <taxon>Xenopus</taxon>
        <taxon>Silurana</taxon>
    </lineage>
</organism>
<feature type="region of interest" description="Disordered" evidence="34">
    <location>
        <begin position="849"/>
        <end position="922"/>
    </location>
</feature>
<evidence type="ECO:0000256" key="7">
    <source>
        <dbReference type="ARBA" id="ARBA00022490"/>
    </source>
</evidence>
<evidence type="ECO:0000256" key="23">
    <source>
        <dbReference type="ARBA" id="ARBA00023125"/>
    </source>
</evidence>
<dbReference type="EC" id="2.3.2.27" evidence="5"/>
<feature type="region of interest" description="Disordered" evidence="34">
    <location>
        <begin position="1274"/>
        <end position="1313"/>
    </location>
</feature>
<dbReference type="CDD" id="cd17735">
    <property type="entry name" value="BRCT_BRCA1_rpt1"/>
    <property type="match status" value="1"/>
</dbReference>
<evidence type="ECO:0000256" key="21">
    <source>
        <dbReference type="ARBA" id="ARBA00023015"/>
    </source>
</evidence>
<keyword evidence="25" id="KW-0275">Fatty acid biosynthesis</keyword>
<dbReference type="SUPFAM" id="SSF52113">
    <property type="entry name" value="BRCT domain"/>
    <property type="match status" value="2"/>
</dbReference>
<proteinExistence type="predicted"/>
<keyword evidence="22" id="KW-0443">Lipid metabolism</keyword>
<keyword evidence="17" id="KW-0276">Fatty acid metabolism</keyword>
<evidence type="ECO:0000256" key="13">
    <source>
        <dbReference type="ARBA" id="ARBA00022737"/>
    </source>
</evidence>
<gene>
    <name evidence="37 39 40" type="primary">brca1</name>
    <name evidence="39" type="synonym">brcai</name>
    <name evidence="39" type="synonym">brcc1</name>
    <name evidence="39" type="synonym">iris</name>
    <name evidence="39" type="synonym">pscp</name>
    <name evidence="39" type="synonym">rnf53</name>
</gene>
<dbReference type="PROSITE" id="PS00518">
    <property type="entry name" value="ZF_RING_1"/>
    <property type="match status" value="1"/>
</dbReference>
<evidence type="ECO:0000256" key="2">
    <source>
        <dbReference type="ARBA" id="ARBA00004123"/>
    </source>
</evidence>
<dbReference type="GO" id="GO:0008270">
    <property type="term" value="F:zinc ion binding"/>
    <property type="evidence" value="ECO:0007669"/>
    <property type="project" value="UniProtKB-KW"/>
</dbReference>
<feature type="domain" description="BRCT" evidence="36">
    <location>
        <begin position="1555"/>
        <end position="1655"/>
    </location>
</feature>
<evidence type="ECO:0000256" key="29">
    <source>
        <dbReference type="ARBA" id="ARBA00023242"/>
    </source>
</evidence>
<keyword evidence="24" id="KW-0010">Activator</keyword>
<keyword evidence="13" id="KW-0677">Repeat</keyword>
<dbReference type="GeneTree" id="ENSGT00440000034289"/>
<dbReference type="InterPro" id="IPR025994">
    <property type="entry name" value="BRCA1_serine_dom"/>
</dbReference>
<dbReference type="Pfam" id="PF12820">
    <property type="entry name" value="BRCT_assoc"/>
    <property type="match status" value="1"/>
</dbReference>
<dbReference type="GO" id="GO:0070531">
    <property type="term" value="C:BRCA1-A complex"/>
    <property type="evidence" value="ECO:0000318"/>
    <property type="project" value="GO_Central"/>
</dbReference>
<dbReference type="InterPro" id="IPR001841">
    <property type="entry name" value="Znf_RING"/>
</dbReference>
<evidence type="ECO:0000256" key="32">
    <source>
        <dbReference type="PROSITE-ProRule" id="PRU00175"/>
    </source>
</evidence>
<evidence type="ECO:0000256" key="34">
    <source>
        <dbReference type="SAM" id="MobiDB-lite"/>
    </source>
</evidence>
<evidence type="ECO:0000313" key="37">
    <source>
        <dbReference type="Ensembl" id="ENSXETP00000063009"/>
    </source>
</evidence>
<keyword evidence="33" id="KW-0175">Coiled coil</keyword>
<keyword evidence="27" id="KW-0233">DNA recombination</keyword>
<dbReference type="PANTHER" id="PTHR13763">
    <property type="entry name" value="BREAST CANCER TYPE 1 SUSCEPTIBILITY PROTEIN BRCA1"/>
    <property type="match status" value="1"/>
</dbReference>
<keyword evidence="30" id="KW-0131">Cell cycle</keyword>
<evidence type="ECO:0000256" key="16">
    <source>
        <dbReference type="ARBA" id="ARBA00022786"/>
    </source>
</evidence>
<keyword evidence="16" id="KW-0833">Ubl conjugation pathway</keyword>
<dbReference type="FunFam" id="3.30.40.10:FF:000213">
    <property type="entry name" value="Breast cancer type 1 susceptibility protein homolog"/>
    <property type="match status" value="1"/>
</dbReference>
<dbReference type="Reactome" id="R-XTR-3108214">
    <property type="pathway name" value="SUMOylation of DNA damage response and repair proteins"/>
</dbReference>
<dbReference type="GO" id="GO:0031436">
    <property type="term" value="C:BRCA1-BARD1 complex"/>
    <property type="evidence" value="ECO:0000318"/>
    <property type="project" value="GO_Central"/>
</dbReference>
<evidence type="ECO:0000259" key="36">
    <source>
        <dbReference type="PROSITE" id="PS50172"/>
    </source>
</evidence>
<keyword evidence="38" id="KW-1185">Reference proteome</keyword>
<dbReference type="GeneID" id="733513"/>
<evidence type="ECO:0000256" key="4">
    <source>
        <dbReference type="ARBA" id="ARBA00004496"/>
    </source>
</evidence>
<evidence type="ECO:0000256" key="27">
    <source>
        <dbReference type="ARBA" id="ARBA00023172"/>
    </source>
</evidence>
<dbReference type="SMR" id="A0A6I8PS34"/>
<evidence type="ECO:0000256" key="31">
    <source>
        <dbReference type="ARBA" id="ARBA00031556"/>
    </source>
</evidence>
<feature type="region of interest" description="Disordered" evidence="34">
    <location>
        <begin position="738"/>
        <end position="763"/>
    </location>
</feature>
<sequence length="1655" mass="182983">MAACRSSVRIGEGCHWLAEAHARAVVTVARVVQMDLACWKEVRFPQRMNCVSGKGQSKLSCSRMDIEGIRNVISVMQKNLECPICLELMKEPVATKCDHIFCKFCMLQLLSKKKKENVPCPLCKTEVTRRSLQESHRFKLLVEGLLKIIKAFELDSGCKFFPSQENTVSGFESTIKDVLIKEDQPVVHCKGYRNRKKGILKSKTFEVTGTLLESKPEAQFAKLVTRLTSCRQKKHRKEASPIFVNCVPDSSECHLLNNESGSGNDRSPLCEKEDTLNPDMEAMVGSDQAECEFSETAERTGSNLPGSDGPGCITETSAETNVNTAANSNIYAREAEQYLNEHLCRFKQDIADRVHQRNQHCGNVPFVPNLETNFDEEETIETDFDNQYDDSNPQNIDPLCKVAKLMRRSTERVNEWLLKTNEESSTLLAEEDSSFSVFPLQNKEPSEKGSCSSNDLMPVLHKHAEQGTSGSVFDKQAVGVKDKIFCKVYKRQQKSLPPNNITCVVEVHRDSSFGTGTENKTLRMDQLMCKRKIAHGLNPENLAITNGSINIYPDDCISEADVEQDAQSKACSELADADQSELVHCTYTVDGNTPKKRCVESLANALETREEQKKLSCERSQKKKCCTWAVQSVASEPETRLLQSSCGHLDLLLVSSQSIDDPKNVINQVRRSRRLQMLPGLLEKAISNAGFEPKIKNANQQQNGIQSSKFKVKEKNPMSDTVPSQMKKKDMFCLPFTSDDTDTSMNDGSEEGVPMRKGSTRNHDKVHCNDGDCDTLLCVTESDVQPNDKETEESELETQQIVKMFKTSKRTSFILDSRAAEAVAEVTLSSDILQVKASYDVEYRDVSSLGSAKEQSSALTNESSPSSEPKKSSSLPWHKKRKQQAKSKHGKMCRSRRENSKPTDNRAKSPIINMSHSSNTIGQPADLNSPIHGGTGSIYKQVINHCPTRPNIDGEYINASANGSQSSVTDKSPAHFNINTNFICDVNSATPDGLLHSMDNAEGNSSLGDTTVHDEGKNAAHPESFLPSSVHRSVGLTGEKKCIPKVQSSEEGSSGDDLLGSQGLFCQKSKCVSSGATDQKNSKNPGNAQRRNLPDFSGSSNSGKYNSREMLCKAVFPSLSQESQCSVSLFSSLSNMSQQSANEDHKLQGGGLGSPSRTEETTISSDEETLTAAPQDHNQNPDIAEASECESEASHTGDSSLLSSQDELLNTQQRDYMKDSLKKLQQEMAALEAVLEQHGTQNLSAGTACIPSAEHVTYRQEEAVEKEIAQGDNSIVRTPPKPDANGSALIGQSTDNGLQSRNRSMSPAPPHFLSQTRAEKNTQERVGPAMGISKVLKKSLVTEHKLEVRPDLETANVMPANPMDAKESSGQSSENKSENPILRNKCSTSHQGLFSYSMEEAVSPHNPKQSRAEFGIARKSTSPTFASPSRAKVLSVGIKSPVVSSRRNLSFVASGLNQSELAVVQRFSRTTQSILSTRITDSTTHVIMKTDAELVCERTLKYFQGIAGRKWVVSYEWVVQSFKEGQVLDEYDFEVKGDVINGRNHRGPRRSRLGSDGLLLKDFEICFSGLFTDMTLDDLEWMVSECGSTVVRDLQFPKNKLNTTSLVIVQTDANTTEIRDYFAIRKNHKAIVVTREWLLDSIATYRLQKFDTYLA</sequence>
<dbReference type="AGR" id="Xenbase:XB-GENE-490624"/>
<feature type="region of interest" description="Disordered" evidence="34">
    <location>
        <begin position="1139"/>
        <end position="1203"/>
    </location>
</feature>
<dbReference type="InterPro" id="IPR011364">
    <property type="entry name" value="BRCA1"/>
</dbReference>
<keyword evidence="11" id="KW-0808">Transferase</keyword>
<dbReference type="CDD" id="cd17721">
    <property type="entry name" value="BRCT_BRCA1_rpt2"/>
    <property type="match status" value="1"/>
</dbReference>
<evidence type="ECO:0000256" key="6">
    <source>
        <dbReference type="ARBA" id="ARBA00022454"/>
    </source>
</evidence>
<keyword evidence="7" id="KW-0963">Cytoplasm</keyword>
<evidence type="ECO:0000256" key="26">
    <source>
        <dbReference type="ARBA" id="ARBA00023163"/>
    </source>
</evidence>
<dbReference type="PIRSF" id="PIRSF001734">
    <property type="entry name" value="BRCA1"/>
    <property type="match status" value="1"/>
</dbReference>
<dbReference type="OrthoDB" id="6105938at2759"/>
<accession>A0A6I8PS34</accession>
<keyword evidence="23" id="KW-0238">DNA-binding</keyword>
<dbReference type="GO" id="GO:0000724">
    <property type="term" value="P:double-strand break repair via homologous recombination"/>
    <property type="evidence" value="ECO:0000318"/>
    <property type="project" value="GO_Central"/>
</dbReference>
<dbReference type="Proteomes" id="UP000008143">
    <property type="component" value="Chromosome 10"/>
</dbReference>
<dbReference type="GO" id="GO:0005737">
    <property type="term" value="C:cytoplasm"/>
    <property type="evidence" value="ECO:0007669"/>
    <property type="project" value="UniProtKB-SubCell"/>
</dbReference>
<keyword evidence="29" id="KW-0539">Nucleus</keyword>
<evidence type="ECO:0000256" key="18">
    <source>
        <dbReference type="ARBA" id="ARBA00022833"/>
    </source>
</evidence>
<evidence type="ECO:0000313" key="40">
    <source>
        <dbReference type="Xenbase" id="XB-GENE-490624"/>
    </source>
</evidence>
<evidence type="ECO:0000259" key="35">
    <source>
        <dbReference type="PROSITE" id="PS50089"/>
    </source>
</evidence>
<dbReference type="Pfam" id="PF00097">
    <property type="entry name" value="zf-C3HC4"/>
    <property type="match status" value="1"/>
</dbReference>
<dbReference type="OMA" id="ATCQQSP"/>
<evidence type="ECO:0000256" key="5">
    <source>
        <dbReference type="ARBA" id="ARBA00012483"/>
    </source>
</evidence>
<evidence type="ECO:0000256" key="3">
    <source>
        <dbReference type="ARBA" id="ARBA00004286"/>
    </source>
</evidence>
<dbReference type="InterPro" id="IPR017907">
    <property type="entry name" value="Znf_RING_CS"/>
</dbReference>
<keyword evidence="10" id="KW-0597">Phosphoprotein</keyword>
<comment type="catalytic activity">
    <reaction evidence="1">
        <text>S-ubiquitinyl-[E2 ubiquitin-conjugating enzyme]-L-cysteine + [acceptor protein]-L-lysine = [E2 ubiquitin-conjugating enzyme]-L-cysteine + N(6)-ubiquitinyl-[acceptor protein]-L-lysine.</text>
        <dbReference type="EC" id="2.3.2.27"/>
    </reaction>
</comment>
<evidence type="ECO:0000256" key="8">
    <source>
        <dbReference type="ARBA" id="ARBA00022499"/>
    </source>
</evidence>
<feature type="compositionally biased region" description="Polar residues" evidence="34">
    <location>
        <begin position="912"/>
        <end position="922"/>
    </location>
</feature>
<evidence type="ECO:0000256" key="24">
    <source>
        <dbReference type="ARBA" id="ARBA00023159"/>
    </source>
</evidence>
<evidence type="ECO:0000256" key="10">
    <source>
        <dbReference type="ARBA" id="ARBA00022553"/>
    </source>
</evidence>
<feature type="compositionally biased region" description="Basic residues" evidence="34">
    <location>
        <begin position="877"/>
        <end position="894"/>
    </location>
</feature>
<dbReference type="PROSITE" id="PS50172">
    <property type="entry name" value="BRCT"/>
    <property type="match status" value="2"/>
</dbReference>
<keyword evidence="14" id="KW-0227">DNA damage</keyword>
<evidence type="ECO:0000256" key="22">
    <source>
        <dbReference type="ARBA" id="ARBA00023098"/>
    </source>
</evidence>
<evidence type="ECO:0000313" key="39">
    <source>
        <dbReference type="RefSeq" id="XP_012807962.2"/>
    </source>
</evidence>
<dbReference type="Pfam" id="PF00533">
    <property type="entry name" value="BRCT"/>
    <property type="match status" value="2"/>
</dbReference>
<feature type="compositionally biased region" description="Polar residues" evidence="34">
    <location>
        <begin position="1290"/>
        <end position="1305"/>
    </location>
</feature>
<keyword evidence="21" id="KW-0805">Transcription regulation</keyword>
<keyword evidence="15 32" id="KW-0863">Zinc-finger</keyword>
<dbReference type="Xenbase" id="XB-GENE-490624">
    <property type="gene designation" value="brca1"/>
</dbReference>
<keyword evidence="18" id="KW-0862">Zinc</keyword>
<feature type="domain" description="BRCT" evidence="36">
    <location>
        <begin position="1447"/>
        <end position="1535"/>
    </location>
</feature>
<name>A0A6I8PS34_XENTR</name>
<dbReference type="CDD" id="cd16498">
    <property type="entry name" value="RING-HC_BRCA1"/>
    <property type="match status" value="1"/>
</dbReference>
<dbReference type="FunFam" id="3.40.50.10190:FF:000006">
    <property type="entry name" value="Breast cancer type 1 susceptibility protein homolog"/>
    <property type="match status" value="1"/>
</dbReference>
<dbReference type="PRINTS" id="PR00493">
    <property type="entry name" value="BRSTCANCERI"/>
</dbReference>
<dbReference type="GO" id="GO:0007095">
    <property type="term" value="P:mitotic G2 DNA damage checkpoint signaling"/>
    <property type="evidence" value="ECO:0000318"/>
    <property type="project" value="GO_Central"/>
</dbReference>
<dbReference type="InterPro" id="IPR001357">
    <property type="entry name" value="BRCT_dom"/>
</dbReference>
<keyword evidence="26" id="KW-0804">Transcription</keyword>
<dbReference type="GO" id="GO:0061630">
    <property type="term" value="F:ubiquitin protein ligase activity"/>
    <property type="evidence" value="ECO:0007669"/>
    <property type="project" value="UniProtKB-EC"/>
</dbReference>
<dbReference type="SUPFAM" id="SSF57850">
    <property type="entry name" value="RING/U-box"/>
    <property type="match status" value="1"/>
</dbReference>
<feature type="domain" description="RING-type" evidence="35">
    <location>
        <begin position="82"/>
        <end position="124"/>
    </location>
</feature>
<dbReference type="GO" id="GO:0045944">
    <property type="term" value="P:positive regulation of transcription by RNA polymerase II"/>
    <property type="evidence" value="ECO:0000318"/>
    <property type="project" value="GO_Central"/>
</dbReference>
<evidence type="ECO:0000256" key="14">
    <source>
        <dbReference type="ARBA" id="ARBA00022763"/>
    </source>
</evidence>
<dbReference type="InterPro" id="IPR013083">
    <property type="entry name" value="Znf_RING/FYVE/PHD"/>
</dbReference>
<dbReference type="PANTHER" id="PTHR13763:SF0">
    <property type="entry name" value="BREAST CANCER TYPE 1 SUSCEPTIBILITY PROTEIN"/>
    <property type="match status" value="1"/>
</dbReference>
<dbReference type="Gene3D" id="3.30.40.10">
    <property type="entry name" value="Zinc/RING finger domain, C3HC4 (zinc finger)"/>
    <property type="match status" value="1"/>
</dbReference>
<evidence type="ECO:0000256" key="25">
    <source>
        <dbReference type="ARBA" id="ARBA00023160"/>
    </source>
</evidence>
<feature type="compositionally biased region" description="Basic and acidic residues" evidence="34">
    <location>
        <begin position="895"/>
        <end position="907"/>
    </location>
</feature>
<reference evidence="37" key="1">
    <citation type="journal article" date="2010" name="Science">
        <title>The genome of the Western clawed frog Xenopus tropicalis.</title>
        <authorList>
            <person name="Hellsten U."/>
            <person name="Harland R.M."/>
            <person name="Gilchrist M.J."/>
            <person name="Hendrix D."/>
            <person name="Jurka J."/>
            <person name="Kapitonov V."/>
            <person name="Ovcharenko I."/>
            <person name="Putnam N.H."/>
            <person name="Shu S."/>
            <person name="Taher L."/>
            <person name="Blitz I.L."/>
            <person name="Blumberg B."/>
            <person name="Dichmann D.S."/>
            <person name="Dubchak I."/>
            <person name="Amaya E."/>
            <person name="Detter J.C."/>
            <person name="Fletcher R."/>
            <person name="Gerhard D.S."/>
            <person name="Goodstein D."/>
            <person name="Graves T."/>
            <person name="Grigoriev I.V."/>
            <person name="Grimwood J."/>
            <person name="Kawashima T."/>
            <person name="Lindquist E."/>
            <person name="Lucas S.M."/>
            <person name="Mead P.E."/>
            <person name="Mitros T."/>
            <person name="Ogino H."/>
            <person name="Ohta Y."/>
            <person name="Poliakov A.V."/>
            <person name="Pollet N."/>
            <person name="Robert J."/>
            <person name="Salamov A."/>
            <person name="Sater A.K."/>
            <person name="Schmutz J."/>
            <person name="Terry A."/>
            <person name="Vize P.D."/>
            <person name="Warren W.C."/>
            <person name="Wells D."/>
            <person name="Wills A."/>
            <person name="Wilson R.K."/>
            <person name="Zimmerman L.B."/>
            <person name="Zorn A.M."/>
            <person name="Grainger R."/>
            <person name="Grammer T."/>
            <person name="Khokha M.K."/>
            <person name="Richardson P.M."/>
            <person name="Rokhsar D.S."/>
        </authorList>
    </citation>
    <scope>NUCLEOTIDE SEQUENCE [LARGE SCALE GENOMIC DNA]</scope>
    <source>
        <strain evidence="37">Nigerian</strain>
    </source>
</reference>
<dbReference type="InterPro" id="IPR036420">
    <property type="entry name" value="BRCT_dom_sf"/>
</dbReference>
<dbReference type="CTD" id="672"/>
<dbReference type="GO" id="GO:0004842">
    <property type="term" value="F:ubiquitin-protein transferase activity"/>
    <property type="evidence" value="ECO:0000318"/>
    <property type="project" value="GO_Central"/>
</dbReference>
<dbReference type="RefSeq" id="XP_012807962.2">
    <property type="nucleotide sequence ID" value="XM_012952508.3"/>
</dbReference>
<dbReference type="GO" id="GO:0006633">
    <property type="term" value="P:fatty acid biosynthetic process"/>
    <property type="evidence" value="ECO:0007669"/>
    <property type="project" value="UniProtKB-KW"/>
</dbReference>
<evidence type="ECO:0000256" key="11">
    <source>
        <dbReference type="ARBA" id="ARBA00022679"/>
    </source>
</evidence>
<keyword evidence="19" id="KW-0832">Ubl conjugation</keyword>
<dbReference type="InterPro" id="IPR031099">
    <property type="entry name" value="BRCA1-associated"/>
</dbReference>